<sequence>MTYTPQCRHGQPGAFAALGIEPQPIHALCGSSGKLLPTDHLTRFRVTSPDPNPDIYLPALHHVSIHIPERHRRKYYERKMARSGMYHHPKLSALGPANLANRLSASELIQAYVDAELLQSPLDFAISILFSNPELASNRPHTAAIVTGDHIYPSEIINPAQYNRVRELATIISRQGQASSTGGWATITDSVDKDGNPLYFEFDLAERKVGDRVLEYKWSEMTTDVATVPNVGAMRTASEHQGNSGSSIVTVYQAYASRVKGLELATPQFKWTVKELAPNHGLGVDAGSLKFHAYGTFSIEVKNAYLRSLSAFAQFLTRKASKLKIRLAGKRSFRNLCEAGSRRIPKNLLRRSRRSTR</sequence>
<organism evidence="1 2">
    <name type="scientific">Paenibacillus alvei TS-15</name>
    <dbReference type="NCBI Taxonomy" id="1117108"/>
    <lineage>
        <taxon>Bacteria</taxon>
        <taxon>Bacillati</taxon>
        <taxon>Bacillota</taxon>
        <taxon>Bacilli</taxon>
        <taxon>Bacillales</taxon>
        <taxon>Paenibacillaceae</taxon>
        <taxon>Paenibacillus</taxon>
    </lineage>
</organism>
<dbReference type="EMBL" id="ATMT01000067">
    <property type="protein sequence ID" value="EPY05291.1"/>
    <property type="molecule type" value="Genomic_DNA"/>
</dbReference>
<reference evidence="1 2" key="1">
    <citation type="submission" date="2013-05" db="EMBL/GenBank/DDBJ databases">
        <authorList>
            <person name="Strain E.A."/>
            <person name="Brown E."/>
            <person name="Allard M.W."/>
            <person name="Luo Y.L."/>
        </authorList>
    </citation>
    <scope>NUCLEOTIDE SEQUENCE [LARGE SCALE GENOMIC DNA]</scope>
    <source>
        <strain evidence="1 2">TS-15</strain>
    </source>
</reference>
<evidence type="ECO:0000313" key="2">
    <source>
        <dbReference type="Proteomes" id="UP000015344"/>
    </source>
</evidence>
<dbReference type="eggNOG" id="COG3391">
    <property type="taxonomic scope" value="Bacteria"/>
</dbReference>
<dbReference type="Proteomes" id="UP000015344">
    <property type="component" value="Unassembled WGS sequence"/>
</dbReference>
<comment type="caution">
    <text evidence="1">The sequence shown here is derived from an EMBL/GenBank/DDBJ whole genome shotgun (WGS) entry which is preliminary data.</text>
</comment>
<evidence type="ECO:0000313" key="1">
    <source>
        <dbReference type="EMBL" id="EPY05291.1"/>
    </source>
</evidence>
<dbReference type="AlphaFoldDB" id="S9TSL1"/>
<dbReference type="RefSeq" id="WP_021261323.1">
    <property type="nucleotide sequence ID" value="NZ_ATMT01000067.1"/>
</dbReference>
<name>S9TSL1_PAEAL</name>
<proteinExistence type="predicted"/>
<gene>
    <name evidence="1" type="ORF">PAALTS15_20393</name>
</gene>
<protein>
    <submittedName>
        <fullName evidence="1">Uncharacterized protein</fullName>
    </submittedName>
</protein>
<dbReference type="PATRIC" id="fig|1117108.3.peg.4206"/>
<accession>S9TSL1</accession>